<gene>
    <name evidence="2" type="ORF">NCTC7582_03698</name>
</gene>
<evidence type="ECO:0000313" key="2">
    <source>
        <dbReference type="EMBL" id="SPU00899.1"/>
    </source>
</evidence>
<evidence type="ECO:0000313" key="3">
    <source>
        <dbReference type="Proteomes" id="UP000251431"/>
    </source>
</evidence>
<feature type="transmembrane region" description="Helical" evidence="1">
    <location>
        <begin position="12"/>
        <end position="33"/>
    </location>
</feature>
<organism evidence="2 3">
    <name type="scientific">Lysinibacillus capsici</name>
    <dbReference type="NCBI Taxonomy" id="2115968"/>
    <lineage>
        <taxon>Bacteria</taxon>
        <taxon>Bacillati</taxon>
        <taxon>Bacillota</taxon>
        <taxon>Bacilli</taxon>
        <taxon>Bacillales</taxon>
        <taxon>Bacillaceae</taxon>
        <taxon>Lysinibacillus</taxon>
    </lineage>
</organism>
<dbReference type="Proteomes" id="UP000251431">
    <property type="component" value="Unassembled WGS sequence"/>
</dbReference>
<reference evidence="2 3" key="1">
    <citation type="submission" date="2018-06" db="EMBL/GenBank/DDBJ databases">
        <authorList>
            <consortium name="Pathogen Informatics"/>
            <person name="Doyle S."/>
        </authorList>
    </citation>
    <scope>NUCLEOTIDE SEQUENCE [LARGE SCALE GENOMIC DNA]</scope>
    <source>
        <strain evidence="2 3">NCTC7582</strain>
    </source>
</reference>
<dbReference type="EMBL" id="UAQE01000001">
    <property type="protein sequence ID" value="SPU00899.1"/>
    <property type="molecule type" value="Genomic_DNA"/>
</dbReference>
<protein>
    <submittedName>
        <fullName evidence="2">Uncharacterized protein</fullName>
    </submittedName>
</protein>
<sequence>MEEMKTVHKKANLIMPVFIGMGLGALIGLLAYVKDWL</sequence>
<name>A0A2X0XPK0_9BACI</name>
<keyword evidence="1" id="KW-1133">Transmembrane helix</keyword>
<evidence type="ECO:0000256" key="1">
    <source>
        <dbReference type="SAM" id="Phobius"/>
    </source>
</evidence>
<accession>A0A2X0XPK0</accession>
<proteinExistence type="predicted"/>
<keyword evidence="1" id="KW-0472">Membrane</keyword>
<keyword evidence="1" id="KW-0812">Transmembrane</keyword>
<dbReference type="AlphaFoldDB" id="A0A2X0XPK0"/>